<evidence type="ECO:0000313" key="3">
    <source>
        <dbReference type="Proteomes" id="UP001283361"/>
    </source>
</evidence>
<reference evidence="2" key="1">
    <citation type="journal article" date="2023" name="G3 (Bethesda)">
        <title>A reference genome for the long-term kleptoplast-retaining sea slug Elysia crispata morphotype clarki.</title>
        <authorList>
            <person name="Eastman K.E."/>
            <person name="Pendleton A.L."/>
            <person name="Shaikh M.A."/>
            <person name="Suttiyut T."/>
            <person name="Ogas R."/>
            <person name="Tomko P."/>
            <person name="Gavelis G."/>
            <person name="Widhalm J.R."/>
            <person name="Wisecaver J.H."/>
        </authorList>
    </citation>
    <scope>NUCLEOTIDE SEQUENCE</scope>
    <source>
        <strain evidence="2">ECLA1</strain>
    </source>
</reference>
<accession>A0AAE1B1E4</accession>
<name>A0AAE1B1E4_9GAST</name>
<sequence length="224" mass="25468">MKTICGRHQGAAVYQEISNKTKKATWKKITLQNLRHHTIKYRTRLAGTDSGPPPKKPTFYDEVMDVIEEKKTLLYVLPDPNDIPSLGWQEVVASSVIIPGNLPLQLNNFTSLYSINIFITSLAIEHAEEPQNAANAQDRQSEMANNLPHKEKENGPSPGPSKVFHTHRPTKRKQKSNKSVSGDEPWEEYLRGIISLNKVRERVALLEEIKLKKEIEKLDRELGK</sequence>
<keyword evidence="3" id="KW-1185">Reference proteome</keyword>
<gene>
    <name evidence="2" type="ORF">RRG08_054584</name>
</gene>
<feature type="region of interest" description="Disordered" evidence="1">
    <location>
        <begin position="147"/>
        <end position="183"/>
    </location>
</feature>
<protein>
    <submittedName>
        <fullName evidence="2">Uncharacterized protein</fullName>
    </submittedName>
</protein>
<comment type="caution">
    <text evidence="2">The sequence shown here is derived from an EMBL/GenBank/DDBJ whole genome shotgun (WGS) entry which is preliminary data.</text>
</comment>
<dbReference type="AlphaFoldDB" id="A0AAE1B1E4"/>
<feature type="compositionally biased region" description="Basic residues" evidence="1">
    <location>
        <begin position="164"/>
        <end position="176"/>
    </location>
</feature>
<dbReference type="EMBL" id="JAWDGP010000750">
    <property type="protein sequence ID" value="KAK3797554.1"/>
    <property type="molecule type" value="Genomic_DNA"/>
</dbReference>
<evidence type="ECO:0000313" key="2">
    <source>
        <dbReference type="EMBL" id="KAK3797554.1"/>
    </source>
</evidence>
<dbReference type="Proteomes" id="UP001283361">
    <property type="component" value="Unassembled WGS sequence"/>
</dbReference>
<organism evidence="2 3">
    <name type="scientific">Elysia crispata</name>
    <name type="common">lettuce slug</name>
    <dbReference type="NCBI Taxonomy" id="231223"/>
    <lineage>
        <taxon>Eukaryota</taxon>
        <taxon>Metazoa</taxon>
        <taxon>Spiralia</taxon>
        <taxon>Lophotrochozoa</taxon>
        <taxon>Mollusca</taxon>
        <taxon>Gastropoda</taxon>
        <taxon>Heterobranchia</taxon>
        <taxon>Euthyneura</taxon>
        <taxon>Panpulmonata</taxon>
        <taxon>Sacoglossa</taxon>
        <taxon>Placobranchoidea</taxon>
        <taxon>Plakobranchidae</taxon>
        <taxon>Elysia</taxon>
    </lineage>
</organism>
<evidence type="ECO:0000256" key="1">
    <source>
        <dbReference type="SAM" id="MobiDB-lite"/>
    </source>
</evidence>
<proteinExistence type="predicted"/>